<gene>
    <name evidence="5" type="ORF">ACFOKF_08005</name>
</gene>
<name>A0ABV7NCC9_9SPHN</name>
<dbReference type="Proteomes" id="UP001595681">
    <property type="component" value="Unassembled WGS sequence"/>
</dbReference>
<evidence type="ECO:0000256" key="3">
    <source>
        <dbReference type="ARBA" id="ARBA00022679"/>
    </source>
</evidence>
<evidence type="ECO:0000256" key="2">
    <source>
        <dbReference type="ARBA" id="ARBA00022676"/>
    </source>
</evidence>
<dbReference type="SUPFAM" id="SSF53448">
    <property type="entry name" value="Nucleotide-diphospho-sugar transferases"/>
    <property type="match status" value="1"/>
</dbReference>
<sequence>MALAVLDYDIDHLPDQLDLKDGQDGALVLLRIDNVPCGQAILWREAGNKDAPLRDRLLCAAGSSFWERWLERQMGLPHFDPAPATLPDATVVICTRDRTEDLERCLDGLHAMPDAPAILVIDNAPSTDGTRLLVARYPDVRYICEPRPGLDVARNTAIANTSSPIIAFIDDDAMPDRLWLQNLLRNFEDPMVLAAGGLTMALELDAPAQVAFQRVGGFSRGFKRFTYDAMTTNPFDAWHAAAGVNLAIRRSAVDIIGLFDEALDAGTLSCAGGDTDYCRRILAAGYRIAYDPQALNWHRHRRSMEELQRQIYGYECAFFAILTKSLFFEHNPKALVRGLTWLRHQIPSLARSLRQQQNRTMPFNIAWTQTRGAIAGPGRYLRARRVAAAQRKRA</sequence>
<protein>
    <submittedName>
        <fullName evidence="5">Glycosyltransferase family 2 protein</fullName>
        <ecNumber evidence="5">2.4.-.-</ecNumber>
    </submittedName>
</protein>
<comment type="caution">
    <text evidence="5">The sequence shown here is derived from an EMBL/GenBank/DDBJ whole genome shotgun (WGS) entry which is preliminary data.</text>
</comment>
<evidence type="ECO:0000256" key="1">
    <source>
        <dbReference type="ARBA" id="ARBA00006739"/>
    </source>
</evidence>
<proteinExistence type="inferred from homology"/>
<feature type="domain" description="Glycosyltransferase 2-like" evidence="4">
    <location>
        <begin position="90"/>
        <end position="202"/>
    </location>
</feature>
<dbReference type="RefSeq" id="WP_380794741.1">
    <property type="nucleotide sequence ID" value="NZ_JBHRVU010000004.1"/>
</dbReference>
<dbReference type="Pfam" id="PF00535">
    <property type="entry name" value="Glycos_transf_2"/>
    <property type="match status" value="1"/>
</dbReference>
<dbReference type="PANTHER" id="PTHR43179">
    <property type="entry name" value="RHAMNOSYLTRANSFERASE WBBL"/>
    <property type="match status" value="1"/>
</dbReference>
<dbReference type="PANTHER" id="PTHR43179:SF12">
    <property type="entry name" value="GALACTOFURANOSYLTRANSFERASE GLFT2"/>
    <property type="match status" value="1"/>
</dbReference>
<organism evidence="5 6">
    <name type="scientific">Sphingobium rhizovicinum</name>
    <dbReference type="NCBI Taxonomy" id="432308"/>
    <lineage>
        <taxon>Bacteria</taxon>
        <taxon>Pseudomonadati</taxon>
        <taxon>Pseudomonadota</taxon>
        <taxon>Alphaproteobacteria</taxon>
        <taxon>Sphingomonadales</taxon>
        <taxon>Sphingomonadaceae</taxon>
        <taxon>Sphingobium</taxon>
    </lineage>
</organism>
<dbReference type="EC" id="2.4.-.-" evidence="5"/>
<dbReference type="InterPro" id="IPR029044">
    <property type="entry name" value="Nucleotide-diphossugar_trans"/>
</dbReference>
<reference evidence="6" key="1">
    <citation type="journal article" date="2019" name="Int. J. Syst. Evol. Microbiol.">
        <title>The Global Catalogue of Microorganisms (GCM) 10K type strain sequencing project: providing services to taxonomists for standard genome sequencing and annotation.</title>
        <authorList>
            <consortium name="The Broad Institute Genomics Platform"/>
            <consortium name="The Broad Institute Genome Sequencing Center for Infectious Disease"/>
            <person name="Wu L."/>
            <person name="Ma J."/>
        </authorList>
    </citation>
    <scope>NUCLEOTIDE SEQUENCE [LARGE SCALE GENOMIC DNA]</scope>
    <source>
        <strain evidence="6">CCM 7491</strain>
    </source>
</reference>
<evidence type="ECO:0000313" key="5">
    <source>
        <dbReference type="EMBL" id="MFC3441139.1"/>
    </source>
</evidence>
<keyword evidence="6" id="KW-1185">Reference proteome</keyword>
<accession>A0ABV7NCC9</accession>
<dbReference type="InterPro" id="IPR001173">
    <property type="entry name" value="Glyco_trans_2-like"/>
</dbReference>
<comment type="similarity">
    <text evidence="1">Belongs to the glycosyltransferase 2 family.</text>
</comment>
<dbReference type="GO" id="GO:0016757">
    <property type="term" value="F:glycosyltransferase activity"/>
    <property type="evidence" value="ECO:0007669"/>
    <property type="project" value="UniProtKB-KW"/>
</dbReference>
<evidence type="ECO:0000313" key="6">
    <source>
        <dbReference type="Proteomes" id="UP001595681"/>
    </source>
</evidence>
<dbReference type="Gene3D" id="3.90.550.10">
    <property type="entry name" value="Spore Coat Polysaccharide Biosynthesis Protein SpsA, Chain A"/>
    <property type="match status" value="1"/>
</dbReference>
<evidence type="ECO:0000259" key="4">
    <source>
        <dbReference type="Pfam" id="PF00535"/>
    </source>
</evidence>
<dbReference type="EMBL" id="JBHRVU010000004">
    <property type="protein sequence ID" value="MFC3441139.1"/>
    <property type="molecule type" value="Genomic_DNA"/>
</dbReference>
<keyword evidence="2 5" id="KW-0328">Glycosyltransferase</keyword>
<keyword evidence="3 5" id="KW-0808">Transferase</keyword>